<reference evidence="1 2" key="1">
    <citation type="submission" date="2015-04" db="EMBL/GenBank/DDBJ databases">
        <authorList>
            <person name="Syromyatnikov M.Y."/>
            <person name="Popov V.N."/>
        </authorList>
    </citation>
    <scope>NUCLEOTIDE SEQUENCE [LARGE SCALE GENOMIC DNA]</scope>
</reference>
<organism evidence="1 2">
    <name type="scientific">Clunio marinus</name>
    <dbReference type="NCBI Taxonomy" id="568069"/>
    <lineage>
        <taxon>Eukaryota</taxon>
        <taxon>Metazoa</taxon>
        <taxon>Ecdysozoa</taxon>
        <taxon>Arthropoda</taxon>
        <taxon>Hexapoda</taxon>
        <taxon>Insecta</taxon>
        <taxon>Pterygota</taxon>
        <taxon>Neoptera</taxon>
        <taxon>Endopterygota</taxon>
        <taxon>Diptera</taxon>
        <taxon>Nematocera</taxon>
        <taxon>Chironomoidea</taxon>
        <taxon>Chironomidae</taxon>
        <taxon>Clunio</taxon>
    </lineage>
</organism>
<name>A0A1J1HHF9_9DIPT</name>
<proteinExistence type="predicted"/>
<protein>
    <submittedName>
        <fullName evidence="1">CLUMA_CG001117, isoform A</fullName>
    </submittedName>
</protein>
<dbReference type="EMBL" id="CVRI01000004">
    <property type="protein sequence ID" value="CRK87315.1"/>
    <property type="molecule type" value="Genomic_DNA"/>
</dbReference>
<dbReference type="AlphaFoldDB" id="A0A1J1HHF9"/>
<evidence type="ECO:0000313" key="2">
    <source>
        <dbReference type="Proteomes" id="UP000183832"/>
    </source>
</evidence>
<dbReference type="Proteomes" id="UP000183832">
    <property type="component" value="Unassembled WGS sequence"/>
</dbReference>
<gene>
    <name evidence="1" type="ORF">CLUMA_CG001117</name>
</gene>
<sequence>MKLSILRIHGFICFTIEYTQDKRLKFKKSWWEFVWFVLSSIPTLVVLSSVKVLNEEVEQKSEIFKLFSFSKSGGLSIFLNNDLPVTTALVNTSYNVWIKHLDEKSSGRNCENWTSDTIQSENVTKSHQICSTAFLTTPSSSTINFLWSKSWWELAWVVLSSIPTLVFLSSVRDKKYAYKDDEDKEKSEIFQKERALKGSLHRKLKE</sequence>
<evidence type="ECO:0000313" key="1">
    <source>
        <dbReference type="EMBL" id="CRK87315.1"/>
    </source>
</evidence>
<accession>A0A1J1HHF9</accession>
<keyword evidence="2" id="KW-1185">Reference proteome</keyword>